<keyword evidence="2" id="KW-1185">Reference proteome</keyword>
<protein>
    <submittedName>
        <fullName evidence="1">Transposable element Tcb1 transposase</fullName>
    </submittedName>
</protein>
<dbReference type="Proteomes" id="UP000887159">
    <property type="component" value="Unassembled WGS sequence"/>
</dbReference>
<gene>
    <name evidence="1" type="primary">NCL1_10765</name>
    <name evidence="1" type="ORF">TNCV_3939631</name>
</gene>
<accession>A0A8X7B9Z9</accession>
<evidence type="ECO:0000313" key="2">
    <source>
        <dbReference type="Proteomes" id="UP000887159"/>
    </source>
</evidence>
<dbReference type="EMBL" id="BMAU01021363">
    <property type="protein sequence ID" value="GFY23267.1"/>
    <property type="molecule type" value="Genomic_DNA"/>
</dbReference>
<proteinExistence type="predicted"/>
<comment type="caution">
    <text evidence="1">The sequence shown here is derived from an EMBL/GenBank/DDBJ whole genome shotgun (WGS) entry which is preliminary data.</text>
</comment>
<sequence>MRHGASFDQVSEFERGRVVDCRDCGLPFREIGQRVGRNRICHRWRQEETSDEWGTGTIQWNAIVFSNESRFCLQLHDGRIRVGRHRGERLLNCSVMHHHTGPAPSIMAWGGIKVHCYPL</sequence>
<name>A0A8X7B9Z9_TRICX</name>
<evidence type="ECO:0000313" key="1">
    <source>
        <dbReference type="EMBL" id="GFY23267.1"/>
    </source>
</evidence>
<dbReference type="AlphaFoldDB" id="A0A8X7B9Z9"/>
<dbReference type="InterPro" id="IPR036397">
    <property type="entry name" value="RNaseH_sf"/>
</dbReference>
<dbReference type="Gene3D" id="3.30.420.10">
    <property type="entry name" value="Ribonuclease H-like superfamily/Ribonuclease H"/>
    <property type="match status" value="1"/>
</dbReference>
<organism evidence="1 2">
    <name type="scientific">Trichonephila clavipes</name>
    <name type="common">Golden silk orbweaver</name>
    <name type="synonym">Nephila clavipes</name>
    <dbReference type="NCBI Taxonomy" id="2585209"/>
    <lineage>
        <taxon>Eukaryota</taxon>
        <taxon>Metazoa</taxon>
        <taxon>Ecdysozoa</taxon>
        <taxon>Arthropoda</taxon>
        <taxon>Chelicerata</taxon>
        <taxon>Arachnida</taxon>
        <taxon>Araneae</taxon>
        <taxon>Araneomorphae</taxon>
        <taxon>Entelegynae</taxon>
        <taxon>Araneoidea</taxon>
        <taxon>Nephilidae</taxon>
        <taxon>Trichonephila</taxon>
    </lineage>
</organism>
<dbReference type="GO" id="GO:0003676">
    <property type="term" value="F:nucleic acid binding"/>
    <property type="evidence" value="ECO:0007669"/>
    <property type="project" value="InterPro"/>
</dbReference>
<reference evidence="1" key="1">
    <citation type="submission" date="2020-08" db="EMBL/GenBank/DDBJ databases">
        <title>Multicomponent nature underlies the extraordinary mechanical properties of spider dragline silk.</title>
        <authorList>
            <person name="Kono N."/>
            <person name="Nakamura H."/>
            <person name="Mori M."/>
            <person name="Yoshida Y."/>
            <person name="Ohtoshi R."/>
            <person name="Malay A.D."/>
            <person name="Moran D.A.P."/>
            <person name="Tomita M."/>
            <person name="Numata K."/>
            <person name="Arakawa K."/>
        </authorList>
    </citation>
    <scope>NUCLEOTIDE SEQUENCE</scope>
</reference>